<dbReference type="SUPFAM" id="SSF51604">
    <property type="entry name" value="Enolase C-terminal domain-like"/>
    <property type="match status" value="1"/>
</dbReference>
<sequence length="107" mass="11524">MHADAQAMLDLRPRAFTFDVVACGGLTRAVDLVAAAAARGIPVYPHGRSFVPAIHLAAAHPGAVPAVEYRLQWEPGRQQRYALPWRPTKDVITIPRSPGLGAAPRSH</sequence>
<dbReference type="KEGG" id="mtua:CSH63_23865"/>
<gene>
    <name evidence="2" type="ORF">CSH63_23865</name>
</gene>
<name>A0A386WS17_9ACTN</name>
<feature type="domain" description="Enolase C-terminal" evidence="1">
    <location>
        <begin position="15"/>
        <end position="104"/>
    </location>
</feature>
<dbReference type="Gene3D" id="3.20.20.120">
    <property type="entry name" value="Enolase-like C-terminal domain"/>
    <property type="match status" value="1"/>
</dbReference>
<dbReference type="InterPro" id="IPR036849">
    <property type="entry name" value="Enolase-like_C_sf"/>
</dbReference>
<accession>A0A386WS17</accession>
<proteinExistence type="predicted"/>
<dbReference type="Proteomes" id="UP000267804">
    <property type="component" value="Chromosome"/>
</dbReference>
<evidence type="ECO:0000313" key="2">
    <source>
        <dbReference type="EMBL" id="AYF30428.1"/>
    </source>
</evidence>
<dbReference type="EMBL" id="CP024087">
    <property type="protein sequence ID" value="AYF30428.1"/>
    <property type="molecule type" value="Genomic_DNA"/>
</dbReference>
<evidence type="ECO:0000259" key="1">
    <source>
        <dbReference type="Pfam" id="PF13378"/>
    </source>
</evidence>
<reference evidence="2 3" key="1">
    <citation type="submission" date="2017-10" db="EMBL/GenBank/DDBJ databases">
        <title>Integration of genomic and chemical information greatly accelerates assignment of the full stereostructure of myelolactone, a potent inhibitor of myeloma from a marine-derived Micromonospora.</title>
        <authorList>
            <person name="Kim M.C."/>
            <person name="Machado H."/>
            <person name="Jensen P.R."/>
            <person name="Fenical W."/>
        </authorList>
    </citation>
    <scope>NUCLEOTIDE SEQUENCE [LARGE SCALE GENOMIC DNA]</scope>
    <source>
        <strain evidence="2 3">CNY-010</strain>
    </source>
</reference>
<organism evidence="2 3">
    <name type="scientific">Micromonospora tulbaghiae</name>
    <dbReference type="NCBI Taxonomy" id="479978"/>
    <lineage>
        <taxon>Bacteria</taxon>
        <taxon>Bacillati</taxon>
        <taxon>Actinomycetota</taxon>
        <taxon>Actinomycetes</taxon>
        <taxon>Micromonosporales</taxon>
        <taxon>Micromonosporaceae</taxon>
        <taxon>Micromonospora</taxon>
    </lineage>
</organism>
<dbReference type="InterPro" id="IPR029065">
    <property type="entry name" value="Enolase_C-like"/>
</dbReference>
<dbReference type="Pfam" id="PF13378">
    <property type="entry name" value="MR_MLE_C"/>
    <property type="match status" value="1"/>
</dbReference>
<dbReference type="AlphaFoldDB" id="A0A386WS17"/>
<protein>
    <recommendedName>
        <fullName evidence="1">Enolase C-terminal domain-containing protein</fullName>
    </recommendedName>
</protein>
<evidence type="ECO:0000313" key="3">
    <source>
        <dbReference type="Proteomes" id="UP000267804"/>
    </source>
</evidence>